<dbReference type="Pfam" id="PF07591">
    <property type="entry name" value="PT-HINT"/>
    <property type="match status" value="1"/>
</dbReference>
<dbReference type="Proteomes" id="UP000838686">
    <property type="component" value="Unassembled WGS sequence"/>
</dbReference>
<proteinExistence type="predicted"/>
<accession>A0ABN8H0Z7</accession>
<dbReference type="SUPFAM" id="SSF51294">
    <property type="entry name" value="Hedgehog/intein (Hint) domain"/>
    <property type="match status" value="1"/>
</dbReference>
<evidence type="ECO:0000313" key="1">
    <source>
        <dbReference type="EMBL" id="CAH1223271.1"/>
    </source>
</evidence>
<comment type="caution">
    <text evidence="1">The sequence shown here is derived from an EMBL/GenBank/DDBJ whole genome shotgun (WGS) entry which is preliminary data.</text>
</comment>
<name>A0ABN8H0Z7_9BACL</name>
<gene>
    <name evidence="1" type="ORF">PAECIP111893_04943</name>
</gene>
<organism evidence="1 2">
    <name type="scientific">Paenibacillus plantiphilus</name>
    <dbReference type="NCBI Taxonomy" id="2905650"/>
    <lineage>
        <taxon>Bacteria</taxon>
        <taxon>Bacillati</taxon>
        <taxon>Bacillota</taxon>
        <taxon>Bacilli</taxon>
        <taxon>Bacillales</taxon>
        <taxon>Paenibacillaceae</taxon>
        <taxon>Paenibacillus</taxon>
    </lineage>
</organism>
<keyword evidence="2" id="KW-1185">Reference proteome</keyword>
<dbReference type="EMBL" id="CAKMMF010000041">
    <property type="protein sequence ID" value="CAH1223271.1"/>
    <property type="molecule type" value="Genomic_DNA"/>
</dbReference>
<reference evidence="1" key="1">
    <citation type="submission" date="2022-01" db="EMBL/GenBank/DDBJ databases">
        <authorList>
            <person name="Criscuolo A."/>
        </authorList>
    </citation>
    <scope>NUCLEOTIDE SEQUENCE</scope>
    <source>
        <strain evidence="1">CIP111893</strain>
    </source>
</reference>
<evidence type="ECO:0000313" key="2">
    <source>
        <dbReference type="Proteomes" id="UP000838686"/>
    </source>
</evidence>
<sequence length="149" mass="16672">MKIDNIKIVKHEEKVKVYNFTVANFHTYFVSDLGIWVHNIDSCGRAVKYATDPLAKQLDTLDDRLYGMWNKGSFDTAGDLLINHFKKHGSQVGAEDLTQYIRKAEGFAQNLRGATKSNADGAVEGVIRYKKNGKYIDIAPDGTIISFGK</sequence>
<evidence type="ECO:0008006" key="3">
    <source>
        <dbReference type="Google" id="ProtNLM"/>
    </source>
</evidence>
<dbReference type="InterPro" id="IPR036844">
    <property type="entry name" value="Hint_dom_sf"/>
</dbReference>
<protein>
    <recommendedName>
        <fullName evidence="3">Intein C-terminal splicing domain-containing protein</fullName>
    </recommendedName>
</protein>
<dbReference type="Gene3D" id="2.170.16.10">
    <property type="entry name" value="Hedgehog/Intein (Hint) domain"/>
    <property type="match status" value="1"/>
</dbReference>